<dbReference type="PANTHER" id="PTHR40463:SF1">
    <property type="entry name" value="PH-RESPONSE REGULATOR PROTEIN PALC"/>
    <property type="match status" value="1"/>
</dbReference>
<dbReference type="GO" id="GO:0005886">
    <property type="term" value="C:plasma membrane"/>
    <property type="evidence" value="ECO:0007669"/>
    <property type="project" value="TreeGrafter"/>
</dbReference>
<dbReference type="EMBL" id="DF836368">
    <property type="protein sequence ID" value="GAN05001.1"/>
    <property type="molecule type" value="Genomic_DNA"/>
</dbReference>
<dbReference type="InterPro" id="IPR004328">
    <property type="entry name" value="BRO1_dom"/>
</dbReference>
<dbReference type="GO" id="GO:0071467">
    <property type="term" value="P:cellular response to pH"/>
    <property type="evidence" value="ECO:0007669"/>
    <property type="project" value="InterPro"/>
</dbReference>
<dbReference type="PROSITE" id="PS51180">
    <property type="entry name" value="BRO1"/>
    <property type="match status" value="1"/>
</dbReference>
<dbReference type="STRING" id="91626.A0A0C9M5T3"/>
<keyword evidence="5" id="KW-1185">Reference proteome</keyword>
<proteinExistence type="inferred from homology"/>
<reference evidence="4" key="1">
    <citation type="submission" date="2014-09" db="EMBL/GenBank/DDBJ databases">
        <title>Draft genome sequence of an oleaginous Mucoromycotina fungus Mucor ambiguus NBRC6742.</title>
        <authorList>
            <person name="Takeda I."/>
            <person name="Yamane N."/>
            <person name="Morita T."/>
            <person name="Tamano K."/>
            <person name="Machida M."/>
            <person name="Baker S."/>
            <person name="Koike H."/>
        </authorList>
    </citation>
    <scope>NUCLEOTIDE SEQUENCE</scope>
    <source>
        <strain evidence="4">NBRC 6742</strain>
    </source>
</reference>
<dbReference type="InterPro" id="IPR037505">
    <property type="entry name" value="pH-resp_palC"/>
</dbReference>
<gene>
    <name evidence="4" type="ORF">MAM1_0079c04469</name>
</gene>
<dbReference type="OrthoDB" id="10266451at2759"/>
<name>A0A0C9M5T3_9FUNG</name>
<feature type="domain" description="BRO1" evidence="3">
    <location>
        <begin position="1"/>
        <end position="343"/>
    </location>
</feature>
<evidence type="ECO:0000259" key="3">
    <source>
        <dbReference type="PROSITE" id="PS51180"/>
    </source>
</evidence>
<accession>A0A0C9M5T3</accession>
<evidence type="ECO:0000256" key="2">
    <source>
        <dbReference type="ARBA" id="ARBA00022193"/>
    </source>
</evidence>
<dbReference type="Pfam" id="PF03097">
    <property type="entry name" value="BRO1"/>
    <property type="match status" value="1"/>
</dbReference>
<protein>
    <recommendedName>
        <fullName evidence="2">pH-response regulator protein palC</fullName>
    </recommendedName>
</protein>
<organism evidence="4">
    <name type="scientific">Mucor ambiguus</name>
    <dbReference type="NCBI Taxonomy" id="91626"/>
    <lineage>
        <taxon>Eukaryota</taxon>
        <taxon>Fungi</taxon>
        <taxon>Fungi incertae sedis</taxon>
        <taxon>Mucoromycota</taxon>
        <taxon>Mucoromycotina</taxon>
        <taxon>Mucoromycetes</taxon>
        <taxon>Mucorales</taxon>
        <taxon>Mucorineae</taxon>
        <taxon>Mucoraceae</taxon>
        <taxon>Mucor</taxon>
    </lineage>
</organism>
<evidence type="ECO:0000313" key="5">
    <source>
        <dbReference type="Proteomes" id="UP000053815"/>
    </source>
</evidence>
<dbReference type="Proteomes" id="UP000053815">
    <property type="component" value="Unassembled WGS sequence"/>
</dbReference>
<comment type="similarity">
    <text evidence="1">Belongs to the palC family.</text>
</comment>
<dbReference type="InterPro" id="IPR038499">
    <property type="entry name" value="BRO1_sf"/>
</dbReference>
<dbReference type="Gene3D" id="1.25.40.280">
    <property type="entry name" value="alix/aip1 like domains"/>
    <property type="match status" value="1"/>
</dbReference>
<dbReference type="PANTHER" id="PTHR40463">
    <property type="entry name" value="PH-RESPONSE REGULATOR PROTEIN PALC"/>
    <property type="match status" value="1"/>
</dbReference>
<evidence type="ECO:0000313" key="4">
    <source>
        <dbReference type="EMBL" id="GAN05001.1"/>
    </source>
</evidence>
<evidence type="ECO:0000256" key="1">
    <source>
        <dbReference type="ARBA" id="ARBA00010997"/>
    </source>
</evidence>
<dbReference type="SMART" id="SM01041">
    <property type="entry name" value="BRO1"/>
    <property type="match status" value="1"/>
</dbReference>
<sequence>MSYPYSLPTTGSLSFVDYLETAGPYTSEISDATAQRGRLRTVLKELKKETHSTRDYQIIINTIEEYLPYLVSIVNCIEANELTLKKSIETSWRSTLSDHIIHTGSNAPRIACKDIQYELVFVLMTYAYACTLQTNDLLKESSTNANIFNKAADTLNTAAGLFAFVANDVIPTWQQSPDNRPVETVREFPVALSKMALADAQAIAINKALVTSNISKSLIAKLYMGVAGQYEMAYGLISSISGTQDVSTDLKKYLSDGTLFYKAMAKKYLAMDANDNQKMGQAVGFARDCKADLKSIQHSSLSKAHIRKSAIAARAAKEEEIVAELLQKYTMINDTVSYELVPFRQELQKLIPGGRGVLELKSYSLPNPVFGPTIQKGEKSYLLEGRYF</sequence>
<dbReference type="AlphaFoldDB" id="A0A0C9M5T3"/>